<feature type="compositionally biased region" description="Low complexity" evidence="4">
    <location>
        <begin position="399"/>
        <end position="408"/>
    </location>
</feature>
<evidence type="ECO:0000256" key="1">
    <source>
        <dbReference type="ARBA" id="ARBA00004123"/>
    </source>
</evidence>
<comment type="similarity">
    <text evidence="2">Belongs to the ESS2 family.</text>
</comment>
<proteinExistence type="inferred from homology"/>
<evidence type="ECO:0000256" key="2">
    <source>
        <dbReference type="ARBA" id="ARBA00009072"/>
    </source>
</evidence>
<dbReference type="PANTHER" id="PTHR12940:SF0">
    <property type="entry name" value="SPLICING FACTOR ESS-2 HOMOLOG"/>
    <property type="match status" value="1"/>
</dbReference>
<evidence type="ECO:0000313" key="6">
    <source>
        <dbReference type="Proteomes" id="UP000095009"/>
    </source>
</evidence>
<keyword evidence="3" id="KW-0539">Nucleus</keyword>
<accession>A0A1E3PPM8</accession>
<feature type="compositionally biased region" description="Polar residues" evidence="4">
    <location>
        <begin position="378"/>
        <end position="392"/>
    </location>
</feature>
<feature type="region of interest" description="Disordered" evidence="4">
    <location>
        <begin position="365"/>
        <end position="429"/>
    </location>
</feature>
<dbReference type="EMBL" id="KV454407">
    <property type="protein sequence ID" value="ODQ67386.1"/>
    <property type="molecule type" value="Genomic_DNA"/>
</dbReference>
<dbReference type="PANTHER" id="PTHR12940">
    <property type="entry name" value="ES-2 PROTEIN - RELATED"/>
    <property type="match status" value="1"/>
</dbReference>
<dbReference type="STRING" id="857566.A0A1E3PPM8"/>
<dbReference type="GO" id="GO:0071013">
    <property type="term" value="C:catalytic step 2 spliceosome"/>
    <property type="evidence" value="ECO:0007669"/>
    <property type="project" value="TreeGrafter"/>
</dbReference>
<reference evidence="5 6" key="1">
    <citation type="journal article" date="2016" name="Proc. Natl. Acad. Sci. U.S.A.">
        <title>Comparative genomics of biotechnologically important yeasts.</title>
        <authorList>
            <person name="Riley R."/>
            <person name="Haridas S."/>
            <person name="Wolfe K.H."/>
            <person name="Lopes M.R."/>
            <person name="Hittinger C.T."/>
            <person name="Goeker M."/>
            <person name="Salamov A.A."/>
            <person name="Wisecaver J.H."/>
            <person name="Long T.M."/>
            <person name="Calvey C.H."/>
            <person name="Aerts A.L."/>
            <person name="Barry K.W."/>
            <person name="Choi C."/>
            <person name="Clum A."/>
            <person name="Coughlan A.Y."/>
            <person name="Deshpande S."/>
            <person name="Douglass A.P."/>
            <person name="Hanson S.J."/>
            <person name="Klenk H.-P."/>
            <person name="LaButti K.M."/>
            <person name="Lapidus A."/>
            <person name="Lindquist E.A."/>
            <person name="Lipzen A.M."/>
            <person name="Meier-Kolthoff J.P."/>
            <person name="Ohm R.A."/>
            <person name="Otillar R.P."/>
            <person name="Pangilinan J.L."/>
            <person name="Peng Y."/>
            <person name="Rokas A."/>
            <person name="Rosa C.A."/>
            <person name="Scheuner C."/>
            <person name="Sibirny A.A."/>
            <person name="Slot J.C."/>
            <person name="Stielow J.B."/>
            <person name="Sun H."/>
            <person name="Kurtzman C.P."/>
            <person name="Blackwell M."/>
            <person name="Grigoriev I.V."/>
            <person name="Jeffries T.W."/>
        </authorList>
    </citation>
    <scope>NUCLEOTIDE SEQUENCE [LARGE SCALE GENOMIC DNA]</scope>
    <source>
        <strain evidence="5 6">DSM 6958</strain>
    </source>
</reference>
<gene>
    <name evidence="5" type="ORF">NADFUDRAFT_40551</name>
</gene>
<name>A0A1E3PPM8_9ASCO</name>
<comment type="subcellular location">
    <subcellularLocation>
        <location evidence="1">Nucleus</location>
    </subcellularLocation>
</comment>
<dbReference type="Proteomes" id="UP000095009">
    <property type="component" value="Unassembled WGS sequence"/>
</dbReference>
<dbReference type="OrthoDB" id="4084927at2759"/>
<evidence type="ECO:0000256" key="4">
    <source>
        <dbReference type="SAM" id="MobiDB-lite"/>
    </source>
</evidence>
<evidence type="ECO:0000313" key="5">
    <source>
        <dbReference type="EMBL" id="ODQ67386.1"/>
    </source>
</evidence>
<keyword evidence="6" id="KW-1185">Reference proteome</keyword>
<dbReference type="AlphaFoldDB" id="A0A1E3PPM8"/>
<dbReference type="InterPro" id="IPR019148">
    <property type="entry name" value="Nuclear_protein_DGCR14_ESS-2"/>
</dbReference>
<protein>
    <submittedName>
        <fullName evidence="5">Uncharacterized protein</fullName>
    </submittedName>
</protein>
<dbReference type="Pfam" id="PF09751">
    <property type="entry name" value="Es2"/>
    <property type="match status" value="2"/>
</dbReference>
<evidence type="ECO:0000256" key="3">
    <source>
        <dbReference type="ARBA" id="ARBA00023242"/>
    </source>
</evidence>
<feature type="region of interest" description="Disordered" evidence="4">
    <location>
        <begin position="451"/>
        <end position="490"/>
    </location>
</feature>
<organism evidence="5 6">
    <name type="scientific">Nadsonia fulvescens var. elongata DSM 6958</name>
    <dbReference type="NCBI Taxonomy" id="857566"/>
    <lineage>
        <taxon>Eukaryota</taxon>
        <taxon>Fungi</taxon>
        <taxon>Dikarya</taxon>
        <taxon>Ascomycota</taxon>
        <taxon>Saccharomycotina</taxon>
        <taxon>Dipodascomycetes</taxon>
        <taxon>Dipodascales</taxon>
        <taxon>Dipodascales incertae sedis</taxon>
        <taxon>Nadsonia</taxon>
    </lineage>
</organism>
<sequence>MVIAMDKSSNNQLVFRNKNDLAVKLITKPAAEVNQNHHGHNYQPAKILASARGNMLVRIPPVKSEESCGNNILNAPPVFKLPPRPRIVLEEDEYIEALRRIITRDFFPENKDIQNLMYAIDREVEQLKKQNDIDLSGSSDEASANLNAARFLDQLAEETAVGPTEQKSESIDQKECDIRNLSLSQFQAKYTTEDNASFHSLLEKSNNDKRTKNAWLWQQNDRFKGSKDNMINTLTLRSKSAVVESWDITDPKNTVMFQPSGSFVSARSRAHQLSKTEIPQNTRFSLTPDERDQLVVTESSNKLPKQQSIALTLFPLEGPESTVPSQDEILHAIRQRPRSYSNASSVSILEPENIDSYDFLIMPPEKSTESPSLAGATENENFQKLTPKNSHYATREITNDSNSTTSNSHLGSNRIVGTPGFAGTLSRTRKRRDITLTPAGARVFNRLGSTSKSAFRAGRPCTPGSKELDQAFGSASNKMAGFDMSKKRKH</sequence>